<dbReference type="GO" id="GO:0016787">
    <property type="term" value="F:hydrolase activity"/>
    <property type="evidence" value="ECO:0007669"/>
    <property type="project" value="UniProtKB-KW"/>
</dbReference>
<accession>A0ABR1TKH3</accession>
<evidence type="ECO:0000256" key="1">
    <source>
        <dbReference type="SAM" id="SignalP"/>
    </source>
</evidence>
<feature type="domain" description="GH16" evidence="2">
    <location>
        <begin position="59"/>
        <end position="316"/>
    </location>
</feature>
<dbReference type="InterPro" id="IPR013320">
    <property type="entry name" value="ConA-like_dom_sf"/>
</dbReference>
<dbReference type="Pfam" id="PF00722">
    <property type="entry name" value="Glyco_hydro_16"/>
    <property type="match status" value="1"/>
</dbReference>
<keyword evidence="1" id="KW-0732">Signal</keyword>
<dbReference type="InterPro" id="IPR000757">
    <property type="entry name" value="Beta-glucanase-like"/>
</dbReference>
<dbReference type="Gene3D" id="2.60.120.200">
    <property type="match status" value="1"/>
</dbReference>
<gene>
    <name evidence="3" type="ORF">PG996_014494</name>
</gene>
<keyword evidence="3" id="KW-0378">Hydrolase</keyword>
<proteinExistence type="predicted"/>
<dbReference type="PROSITE" id="PS51762">
    <property type="entry name" value="GH16_2"/>
    <property type="match status" value="1"/>
</dbReference>
<dbReference type="SUPFAM" id="SSF49899">
    <property type="entry name" value="Concanavalin A-like lectins/glucanases"/>
    <property type="match status" value="1"/>
</dbReference>
<comment type="caution">
    <text evidence="3">The sequence shown here is derived from an EMBL/GenBank/DDBJ whole genome shotgun (WGS) entry which is preliminary data.</text>
</comment>
<feature type="chain" id="PRO_5047285651" evidence="1">
    <location>
        <begin position="35"/>
        <end position="335"/>
    </location>
</feature>
<name>A0ABR1TKH3_9PEZI</name>
<evidence type="ECO:0000313" key="4">
    <source>
        <dbReference type="Proteomes" id="UP001446871"/>
    </source>
</evidence>
<dbReference type="CDD" id="cd00413">
    <property type="entry name" value="Glyco_hydrolase_16"/>
    <property type="match status" value="1"/>
</dbReference>
<evidence type="ECO:0000259" key="2">
    <source>
        <dbReference type="PROSITE" id="PS51762"/>
    </source>
</evidence>
<reference evidence="3 4" key="1">
    <citation type="submission" date="2023-01" db="EMBL/GenBank/DDBJ databases">
        <title>Analysis of 21 Apiospora genomes using comparative genomics revels a genus with tremendous synthesis potential of carbohydrate active enzymes and secondary metabolites.</title>
        <authorList>
            <person name="Sorensen T."/>
        </authorList>
    </citation>
    <scope>NUCLEOTIDE SEQUENCE [LARGE SCALE GENOMIC DNA]</scope>
    <source>
        <strain evidence="3 4">CBS 83171</strain>
    </source>
</reference>
<dbReference type="EMBL" id="JAQQWM010000009">
    <property type="protein sequence ID" value="KAK8046430.1"/>
    <property type="molecule type" value="Genomic_DNA"/>
</dbReference>
<keyword evidence="4" id="KW-1185">Reference proteome</keyword>
<dbReference type="PANTHER" id="PTHR38121:SF5">
    <property type="entry name" value="GH16 DOMAIN-CONTAINING PROTEIN"/>
    <property type="match status" value="1"/>
</dbReference>
<evidence type="ECO:0000313" key="3">
    <source>
        <dbReference type="EMBL" id="KAK8046430.1"/>
    </source>
</evidence>
<protein>
    <submittedName>
        <fullName evidence="3">Glycosyl hydrolases family 16 domain-containing protein</fullName>
    </submittedName>
</protein>
<feature type="signal peptide" evidence="1">
    <location>
        <begin position="1"/>
        <end position="34"/>
    </location>
</feature>
<dbReference type="PANTHER" id="PTHR38121">
    <property type="entry name" value="GH16 DOMAIN-CONTAINING PROTEIN"/>
    <property type="match status" value="1"/>
</dbReference>
<sequence>MVFRNLLELWPSAATTVVSWMMLLLLLRPVPVAADCECGYSTTTTGGASDLVFADLLESDFTRVDYFGDGYNGSRRWARQAFTKSAGVARGPFGEAYVTGNAMSDISTTTTTMTTKNSKATSNNDKGAGAGLELLVGGKVVDGMVQNAEVATTELDYFHGTYRVGLKVTNVPGTCTAFFWYFNDTQEIDFEFLSHEFNHANQSYPVNLVLQSAQSQAAGYDASRSGTGTFQKHDLPFDPTAGFHEYRFDFLADRVVFYADGTLLAIMAGDGGVPSRGGNLLLSHWSNGNPGWSAGPPAADARSVVSYVKAYFNSSDAARGSEAQSRCEKVPAGGE</sequence>
<organism evidence="3 4">
    <name type="scientific">Apiospora saccharicola</name>
    <dbReference type="NCBI Taxonomy" id="335842"/>
    <lineage>
        <taxon>Eukaryota</taxon>
        <taxon>Fungi</taxon>
        <taxon>Dikarya</taxon>
        <taxon>Ascomycota</taxon>
        <taxon>Pezizomycotina</taxon>
        <taxon>Sordariomycetes</taxon>
        <taxon>Xylariomycetidae</taxon>
        <taxon>Amphisphaeriales</taxon>
        <taxon>Apiosporaceae</taxon>
        <taxon>Apiospora</taxon>
    </lineage>
</organism>
<dbReference type="Proteomes" id="UP001446871">
    <property type="component" value="Unassembled WGS sequence"/>
</dbReference>